<evidence type="ECO:0000256" key="2">
    <source>
        <dbReference type="SAM" id="MobiDB-lite"/>
    </source>
</evidence>
<feature type="compositionally biased region" description="Pro residues" evidence="2">
    <location>
        <begin position="73"/>
        <end position="84"/>
    </location>
</feature>
<dbReference type="InterPro" id="IPR001878">
    <property type="entry name" value="Znf_CCHC"/>
</dbReference>
<keyword evidence="1" id="KW-0862">Zinc</keyword>
<dbReference type="GO" id="GO:0003676">
    <property type="term" value="F:nucleic acid binding"/>
    <property type="evidence" value="ECO:0007669"/>
    <property type="project" value="InterPro"/>
</dbReference>
<keyword evidence="1" id="KW-0479">Metal-binding</keyword>
<name>A0A0C9VIQ0_SPHS4</name>
<sequence length="379" mass="39426">MSNTTIYGQLGLRIPGAGMPAPTQGTGEGNANGTEGVADLPQLGDNTISESGGGGGGTTGAACTSHGLSSGSPPLPPTEQPAPTFPLFQQQPLMLPSASSVRLFVDPTAKVAISHEPKKSSLPPLQAGFKANPLELSILSKVKDTFRSGCIYVPYITLTHVARLKAYHGKEDFILNASGGLTTKGLDHHNKRGNAVTDWHAAAKITEAHTHFHHGDEHADALMSHHNSVMSLSQSYPWDILMAYDISQQALSHIVNRSSPTAAEHTTGTPGAAATPRSQDSRKRHPSIDYPATGPARKRLQQHCFQCGNIGHIPGDCKHSTTVAGKPDPPMAASFASTGTPLPIPMVTPVQITTAAPSAAAPPMSGHPTQGRCTGGSAA</sequence>
<dbReference type="PROSITE" id="PS50158">
    <property type="entry name" value="ZF_CCHC"/>
    <property type="match status" value="1"/>
</dbReference>
<gene>
    <name evidence="4" type="ORF">M422DRAFT_260369</name>
</gene>
<feature type="domain" description="CCHC-type" evidence="3">
    <location>
        <begin position="304"/>
        <end position="318"/>
    </location>
</feature>
<evidence type="ECO:0000256" key="1">
    <source>
        <dbReference type="PROSITE-ProRule" id="PRU00047"/>
    </source>
</evidence>
<dbReference type="OrthoDB" id="2987636at2759"/>
<feature type="compositionally biased region" description="Low complexity" evidence="2">
    <location>
        <begin position="29"/>
        <end position="38"/>
    </location>
</feature>
<evidence type="ECO:0000313" key="5">
    <source>
        <dbReference type="Proteomes" id="UP000054279"/>
    </source>
</evidence>
<accession>A0A0C9VIQ0</accession>
<feature type="compositionally biased region" description="Low complexity" evidence="2">
    <location>
        <begin position="260"/>
        <end position="276"/>
    </location>
</feature>
<evidence type="ECO:0000259" key="3">
    <source>
        <dbReference type="PROSITE" id="PS50158"/>
    </source>
</evidence>
<feature type="region of interest" description="Disordered" evidence="2">
    <location>
        <begin position="1"/>
        <end position="84"/>
    </location>
</feature>
<dbReference type="HOGENOM" id="CLU_729926_0_0_1"/>
<dbReference type="EMBL" id="KN837171">
    <property type="protein sequence ID" value="KIJ37206.1"/>
    <property type="molecule type" value="Genomic_DNA"/>
</dbReference>
<proteinExistence type="predicted"/>
<dbReference type="AlphaFoldDB" id="A0A0C9VIQ0"/>
<evidence type="ECO:0000313" key="4">
    <source>
        <dbReference type="EMBL" id="KIJ37206.1"/>
    </source>
</evidence>
<protein>
    <recommendedName>
        <fullName evidence="3">CCHC-type domain-containing protein</fullName>
    </recommendedName>
</protein>
<keyword evidence="1" id="KW-0863">Zinc-finger</keyword>
<organism evidence="4 5">
    <name type="scientific">Sphaerobolus stellatus (strain SS14)</name>
    <dbReference type="NCBI Taxonomy" id="990650"/>
    <lineage>
        <taxon>Eukaryota</taxon>
        <taxon>Fungi</taxon>
        <taxon>Dikarya</taxon>
        <taxon>Basidiomycota</taxon>
        <taxon>Agaricomycotina</taxon>
        <taxon>Agaricomycetes</taxon>
        <taxon>Phallomycetidae</taxon>
        <taxon>Geastrales</taxon>
        <taxon>Sphaerobolaceae</taxon>
        <taxon>Sphaerobolus</taxon>
    </lineage>
</organism>
<feature type="region of interest" description="Disordered" evidence="2">
    <location>
        <begin position="357"/>
        <end position="379"/>
    </location>
</feature>
<dbReference type="GO" id="GO:0008270">
    <property type="term" value="F:zinc ion binding"/>
    <property type="evidence" value="ECO:0007669"/>
    <property type="project" value="UniProtKB-KW"/>
</dbReference>
<dbReference type="Proteomes" id="UP000054279">
    <property type="component" value="Unassembled WGS sequence"/>
</dbReference>
<keyword evidence="5" id="KW-1185">Reference proteome</keyword>
<reference evidence="4 5" key="1">
    <citation type="submission" date="2014-06" db="EMBL/GenBank/DDBJ databases">
        <title>Evolutionary Origins and Diversification of the Mycorrhizal Mutualists.</title>
        <authorList>
            <consortium name="DOE Joint Genome Institute"/>
            <consortium name="Mycorrhizal Genomics Consortium"/>
            <person name="Kohler A."/>
            <person name="Kuo A."/>
            <person name="Nagy L.G."/>
            <person name="Floudas D."/>
            <person name="Copeland A."/>
            <person name="Barry K.W."/>
            <person name="Cichocki N."/>
            <person name="Veneault-Fourrey C."/>
            <person name="LaButti K."/>
            <person name="Lindquist E.A."/>
            <person name="Lipzen A."/>
            <person name="Lundell T."/>
            <person name="Morin E."/>
            <person name="Murat C."/>
            <person name="Riley R."/>
            <person name="Ohm R."/>
            <person name="Sun H."/>
            <person name="Tunlid A."/>
            <person name="Henrissat B."/>
            <person name="Grigoriev I.V."/>
            <person name="Hibbett D.S."/>
            <person name="Martin F."/>
        </authorList>
    </citation>
    <scope>NUCLEOTIDE SEQUENCE [LARGE SCALE GENOMIC DNA]</scope>
    <source>
        <strain evidence="4 5">SS14</strain>
    </source>
</reference>
<feature type="region of interest" description="Disordered" evidence="2">
    <location>
        <begin position="257"/>
        <end position="295"/>
    </location>
</feature>